<reference evidence="5" key="1">
    <citation type="submission" date="2016-04" db="EMBL/GenBank/DDBJ databases">
        <authorList>
            <person name="Evans L.H."/>
            <person name="Alamgir A."/>
            <person name="Owens N."/>
            <person name="Weber N.D."/>
            <person name="Virtaneva K."/>
            <person name="Barbian K."/>
            <person name="Babar A."/>
            <person name="Rosenke K."/>
        </authorList>
    </citation>
    <scope>NUCLEOTIDE SEQUENCE</scope>
    <source>
        <strain evidence="5">86</strain>
    </source>
</reference>
<dbReference type="InterPro" id="IPR010982">
    <property type="entry name" value="Lambda_DNA-bd_dom_sf"/>
</dbReference>
<dbReference type="Pfam" id="PF13377">
    <property type="entry name" value="Peripla_BP_3"/>
    <property type="match status" value="1"/>
</dbReference>
<dbReference type="PANTHER" id="PTHR30146">
    <property type="entry name" value="LACI-RELATED TRANSCRIPTIONAL REPRESSOR"/>
    <property type="match status" value="1"/>
</dbReference>
<dbReference type="InterPro" id="IPR000843">
    <property type="entry name" value="HTH_LacI"/>
</dbReference>
<proteinExistence type="predicted"/>
<evidence type="ECO:0000256" key="2">
    <source>
        <dbReference type="ARBA" id="ARBA00023125"/>
    </source>
</evidence>
<dbReference type="GO" id="GO:0000976">
    <property type="term" value="F:transcription cis-regulatory region binding"/>
    <property type="evidence" value="ECO:0007669"/>
    <property type="project" value="TreeGrafter"/>
</dbReference>
<dbReference type="Pfam" id="PF00356">
    <property type="entry name" value="LacI"/>
    <property type="match status" value="1"/>
</dbReference>
<evidence type="ECO:0000256" key="3">
    <source>
        <dbReference type="ARBA" id="ARBA00023163"/>
    </source>
</evidence>
<dbReference type="CDD" id="cd01575">
    <property type="entry name" value="PBP1_GntR"/>
    <property type="match status" value="1"/>
</dbReference>
<keyword evidence="1" id="KW-0805">Transcription regulation</keyword>
<gene>
    <name evidence="5" type="ORF">KL86APRO_11861</name>
</gene>
<protein>
    <submittedName>
        <fullName evidence="5">Transcriptional regulator, LacI family</fullName>
    </submittedName>
</protein>
<dbReference type="PROSITE" id="PS50932">
    <property type="entry name" value="HTH_LACI_2"/>
    <property type="match status" value="1"/>
</dbReference>
<name>A0A212JYF0_9PROT</name>
<dbReference type="SUPFAM" id="SSF47413">
    <property type="entry name" value="lambda repressor-like DNA-binding domains"/>
    <property type="match status" value="1"/>
</dbReference>
<evidence type="ECO:0000259" key="4">
    <source>
        <dbReference type="PROSITE" id="PS50932"/>
    </source>
</evidence>
<feature type="domain" description="HTH lacI-type" evidence="4">
    <location>
        <begin position="22"/>
        <end position="76"/>
    </location>
</feature>
<dbReference type="PANTHER" id="PTHR30146:SF33">
    <property type="entry name" value="TRANSCRIPTIONAL REGULATOR"/>
    <property type="match status" value="1"/>
</dbReference>
<dbReference type="SMART" id="SM00354">
    <property type="entry name" value="HTH_LACI"/>
    <property type="match status" value="1"/>
</dbReference>
<sequence length="347" mass="36972">MDEAQRVKRRRAARARRPSAAVTLESVAERAGVAPATVSRALNHPQKVAPETLARVNAAIAQTGYLPNLLAGGLASSRSRLFAAIVPSIANLVYAETIQSFTRRVREKGYQVLLGESGYDLRTEEEVVAAVLGRRPDAIFLIGINHALECRRKLLAAKIPIVETWDITPTPLDVVVGYDHDKVGRAAAGYLLDRGYAAFACVAASDARALKRQAAFAAEVEHRGGGPVHLETTPPGSSLEWGRQRMAALIAQGFSRGAVFCSSDMLALGVIVEAQARGLRVPDDIAVIGFGDLDFAAHTHPAMTTVKIDRTLMGATAADALLARVADQPWPEAVVDLGFSVIARATA</sequence>
<dbReference type="InterPro" id="IPR046335">
    <property type="entry name" value="LacI/GalR-like_sensor"/>
</dbReference>
<accession>A0A212JYF0</accession>
<evidence type="ECO:0000256" key="1">
    <source>
        <dbReference type="ARBA" id="ARBA00023015"/>
    </source>
</evidence>
<dbReference type="EMBL" id="FLUO01000001">
    <property type="protein sequence ID" value="SBW04491.1"/>
    <property type="molecule type" value="Genomic_DNA"/>
</dbReference>
<organism evidence="5">
    <name type="scientific">uncultured Alphaproteobacteria bacterium</name>
    <dbReference type="NCBI Taxonomy" id="91750"/>
    <lineage>
        <taxon>Bacteria</taxon>
        <taxon>Pseudomonadati</taxon>
        <taxon>Pseudomonadota</taxon>
        <taxon>Alphaproteobacteria</taxon>
        <taxon>environmental samples</taxon>
    </lineage>
</organism>
<keyword evidence="3" id="KW-0804">Transcription</keyword>
<dbReference type="Gene3D" id="1.10.260.40">
    <property type="entry name" value="lambda repressor-like DNA-binding domains"/>
    <property type="match status" value="1"/>
</dbReference>
<evidence type="ECO:0000313" key="5">
    <source>
        <dbReference type="EMBL" id="SBW04491.1"/>
    </source>
</evidence>
<dbReference type="GO" id="GO:0003700">
    <property type="term" value="F:DNA-binding transcription factor activity"/>
    <property type="evidence" value="ECO:0007669"/>
    <property type="project" value="TreeGrafter"/>
</dbReference>
<keyword evidence="2" id="KW-0238">DNA-binding</keyword>
<dbReference type="InterPro" id="IPR028082">
    <property type="entry name" value="Peripla_BP_I"/>
</dbReference>
<dbReference type="CDD" id="cd01392">
    <property type="entry name" value="HTH_LacI"/>
    <property type="match status" value="1"/>
</dbReference>
<dbReference type="AlphaFoldDB" id="A0A212JYF0"/>
<dbReference type="SUPFAM" id="SSF53822">
    <property type="entry name" value="Periplasmic binding protein-like I"/>
    <property type="match status" value="1"/>
</dbReference>
<dbReference type="Gene3D" id="3.40.50.2300">
    <property type="match status" value="2"/>
</dbReference>